<dbReference type="InterPro" id="IPR021333">
    <property type="entry name" value="DUF2946"/>
</dbReference>
<sequence length="145" mass="15202">MMQSGRSSPPRAPGGRSACSAGAGVWLLRLCLLCALFLSGIVPQGMMRNPDAEGTTLVLCTGEGPKELVMLPDGSVKDPDAPAPQRHKVSTCLAVSLSLAAVQAVPELMFSTAEFSRYRPDPAPAPPVILRLYAPVQPRAPPRAA</sequence>
<evidence type="ECO:0000313" key="2">
    <source>
        <dbReference type="EMBL" id="WRY35520.1"/>
    </source>
</evidence>
<protein>
    <submittedName>
        <fullName evidence="2">Uncharacterized protein</fullName>
    </submittedName>
</protein>
<keyword evidence="2" id="KW-0614">Plasmid</keyword>
<dbReference type="Pfam" id="PF11162">
    <property type="entry name" value="DUF2946"/>
    <property type="match status" value="1"/>
</dbReference>
<name>A0ABZ1E5V0_9RHOB</name>
<evidence type="ECO:0000256" key="1">
    <source>
        <dbReference type="SAM" id="Phobius"/>
    </source>
</evidence>
<keyword evidence="3" id="KW-1185">Reference proteome</keyword>
<gene>
    <name evidence="2" type="ORF">RPE78_16825</name>
</gene>
<dbReference type="Proteomes" id="UP001623290">
    <property type="component" value="Plasmid unnamed2"/>
</dbReference>
<proteinExistence type="predicted"/>
<geneLocation type="plasmid" evidence="2 3">
    <name>unnamed2</name>
</geneLocation>
<reference evidence="2 3" key="1">
    <citation type="submission" date="2023-09" db="EMBL/GenBank/DDBJ databases">
        <title>Thioclava shenzhenensis sp. nov., a multidrug resistant bacteria-antagonizing species isolated from coastal seawater.</title>
        <authorList>
            <person name="Long M."/>
        </authorList>
    </citation>
    <scope>NUCLEOTIDE SEQUENCE [LARGE SCALE GENOMIC DNA]</scope>
    <source>
        <strain evidence="2 3">FTW29</strain>
        <plasmid evidence="2 3">unnamed2</plasmid>
    </source>
</reference>
<evidence type="ECO:0000313" key="3">
    <source>
        <dbReference type="Proteomes" id="UP001623290"/>
    </source>
</evidence>
<accession>A0ABZ1E5V0</accession>
<dbReference type="EMBL" id="CP135445">
    <property type="protein sequence ID" value="WRY35520.1"/>
    <property type="molecule type" value="Genomic_DNA"/>
</dbReference>
<organism evidence="2 3">
    <name type="scientific">Thioclava litoralis</name>
    <dbReference type="NCBI Taxonomy" id="3076557"/>
    <lineage>
        <taxon>Bacteria</taxon>
        <taxon>Pseudomonadati</taxon>
        <taxon>Pseudomonadota</taxon>
        <taxon>Alphaproteobacteria</taxon>
        <taxon>Rhodobacterales</taxon>
        <taxon>Paracoccaceae</taxon>
        <taxon>Thioclava</taxon>
    </lineage>
</organism>
<keyword evidence="1" id="KW-1133">Transmembrane helix</keyword>
<keyword evidence="1" id="KW-0812">Transmembrane</keyword>
<feature type="transmembrane region" description="Helical" evidence="1">
    <location>
        <begin position="20"/>
        <end position="42"/>
    </location>
</feature>
<keyword evidence="1" id="KW-0472">Membrane</keyword>
<dbReference type="RefSeq" id="WP_330629244.1">
    <property type="nucleotide sequence ID" value="NZ_CP135445.1"/>
</dbReference>